<organism evidence="6 7">
    <name type="scientific">Polypterus senegalus</name>
    <name type="common">Senegal bichir</name>
    <dbReference type="NCBI Taxonomy" id="55291"/>
    <lineage>
        <taxon>Eukaryota</taxon>
        <taxon>Metazoa</taxon>
        <taxon>Chordata</taxon>
        <taxon>Craniata</taxon>
        <taxon>Vertebrata</taxon>
        <taxon>Euteleostomi</taxon>
        <taxon>Actinopterygii</taxon>
        <taxon>Polypteriformes</taxon>
        <taxon>Polypteridae</taxon>
        <taxon>Polypterus</taxon>
    </lineage>
</organism>
<dbReference type="Gene3D" id="1.10.238.10">
    <property type="entry name" value="EF-hand"/>
    <property type="match status" value="1"/>
</dbReference>
<dbReference type="PROSITE" id="PS50203">
    <property type="entry name" value="CALPAIN_CAT"/>
    <property type="match status" value="2"/>
</dbReference>
<comment type="caution">
    <text evidence="3">Lacks conserved residue(s) required for the propagation of feature annotation.</text>
</comment>
<dbReference type="GO" id="GO:0006508">
    <property type="term" value="P:proteolysis"/>
    <property type="evidence" value="ECO:0007669"/>
    <property type="project" value="InterPro"/>
</dbReference>
<evidence type="ECO:0000256" key="4">
    <source>
        <dbReference type="SAM" id="MobiDB-lite"/>
    </source>
</evidence>
<dbReference type="AlphaFoldDB" id="A0A8X7XH67"/>
<feature type="region of interest" description="Disordered" evidence="4">
    <location>
        <begin position="1"/>
        <end position="27"/>
    </location>
</feature>
<evidence type="ECO:0000256" key="3">
    <source>
        <dbReference type="PROSITE-ProRule" id="PRU00239"/>
    </source>
</evidence>
<dbReference type="SMART" id="SM00230">
    <property type="entry name" value="CysPc"/>
    <property type="match status" value="1"/>
</dbReference>
<dbReference type="InterPro" id="IPR022684">
    <property type="entry name" value="Calpain_cysteine_protease"/>
</dbReference>
<keyword evidence="2" id="KW-0378">Hydrolase</keyword>
<keyword evidence="7" id="KW-1185">Reference proteome</keyword>
<dbReference type="Pfam" id="PF21875">
    <property type="entry name" value="CAPN13-like_C_EFh"/>
    <property type="match status" value="1"/>
</dbReference>
<gene>
    <name evidence="6" type="primary">Capn12</name>
    <name evidence="6" type="ORF">GTO96_0015160</name>
</gene>
<feature type="non-terminal residue" evidence="6">
    <location>
        <position position="1"/>
    </location>
</feature>
<evidence type="ECO:0000313" key="6">
    <source>
        <dbReference type="EMBL" id="KAG2468186.1"/>
    </source>
</evidence>
<dbReference type="GO" id="GO:0004198">
    <property type="term" value="F:calcium-dependent cysteine-type endopeptidase activity"/>
    <property type="evidence" value="ECO:0007669"/>
    <property type="project" value="InterPro"/>
</dbReference>
<reference evidence="6 7" key="1">
    <citation type="journal article" date="2021" name="Cell">
        <title>Tracing the genetic footprints of vertebrate landing in non-teleost ray-finned fishes.</title>
        <authorList>
            <person name="Bi X."/>
            <person name="Wang K."/>
            <person name="Yang L."/>
            <person name="Pan H."/>
            <person name="Jiang H."/>
            <person name="Wei Q."/>
            <person name="Fang M."/>
            <person name="Yu H."/>
            <person name="Zhu C."/>
            <person name="Cai Y."/>
            <person name="He Y."/>
            <person name="Gan X."/>
            <person name="Zeng H."/>
            <person name="Yu D."/>
            <person name="Zhu Y."/>
            <person name="Jiang H."/>
            <person name="Qiu Q."/>
            <person name="Yang H."/>
            <person name="Zhang Y.E."/>
            <person name="Wang W."/>
            <person name="Zhu M."/>
            <person name="He S."/>
            <person name="Zhang G."/>
        </authorList>
    </citation>
    <scope>NUCLEOTIDE SEQUENCE [LARGE SCALE GENOMIC DNA]</scope>
    <source>
        <strain evidence="6">Bchr_013</strain>
    </source>
</reference>
<accession>A0A8X7XH67</accession>
<feature type="domain" description="Calpain catalytic" evidence="5">
    <location>
        <begin position="222"/>
        <end position="268"/>
    </location>
</feature>
<dbReference type="EMBL" id="JAATIS010000485">
    <property type="protein sequence ID" value="KAG2468186.1"/>
    <property type="molecule type" value="Genomic_DNA"/>
</dbReference>
<dbReference type="SUPFAM" id="SSF47473">
    <property type="entry name" value="EF-hand"/>
    <property type="match status" value="1"/>
</dbReference>
<dbReference type="Proteomes" id="UP000886611">
    <property type="component" value="Unassembled WGS sequence"/>
</dbReference>
<dbReference type="PANTHER" id="PTHR10183:SF333">
    <property type="entry name" value="CALPAIN-13"/>
    <property type="match status" value="1"/>
</dbReference>
<sequence>MYILSGMPEATTRPGRREGPEEGQSPPWITWGAPSWLLWGPRAQGMEAPPCRGPWSLPGGTPMPWGPVGEDLGRHPESCQEDSRHFRHAGAWPREECREHLGLIRGLHKRGRLHSFSAGVGRRQDEAKRRCGGGPKRGICGQDCELGVMASVDIQDRYSEKPQGLTSNLVKFNSQDFHELREFCLHNNFRFEDGFFPPSEESIGEGLLKSCDLKRVEWIRPRFWQFGKWVDVVIDDKLPILDNKYLSVAPANGNEFWPALLEKAYAKMSFEDFKGQFTHIDICNLYPDFLDSGSNSRWALTLSEGEWIRGESAGGSIEEGLVSIEPLMKRQKMSKDMKYFKRKISLLHHPAQGTDEQFWYFGKWVDVVIDDKLPILDGKYLFVSPKTLNEFWPPLLEKAYAKPDPIGSLTVMTLLWKGLPRAFLNSLHNNIFNEKDITLTGFLSLSELRHAIQSTGIKISNELLILISLRYGNPDDKIALGNFISLMLRLECMAENRIIDYVESIRCLGPVCKTVHTYMKSIIPDCFDKEYGIWFNWTNRKEVSLINLCVRA</sequence>
<evidence type="ECO:0000259" key="5">
    <source>
        <dbReference type="PROSITE" id="PS50203"/>
    </source>
</evidence>
<dbReference type="InterPro" id="IPR038765">
    <property type="entry name" value="Papain-like_cys_pep_sf"/>
</dbReference>
<feature type="non-terminal residue" evidence="6">
    <location>
        <position position="552"/>
    </location>
</feature>
<evidence type="ECO:0000313" key="7">
    <source>
        <dbReference type="Proteomes" id="UP000886611"/>
    </source>
</evidence>
<feature type="domain" description="Calpain catalytic" evidence="5">
    <location>
        <begin position="357"/>
        <end position="402"/>
    </location>
</feature>
<dbReference type="InterPro" id="IPR011992">
    <property type="entry name" value="EF-hand-dom_pair"/>
</dbReference>
<dbReference type="SUPFAM" id="SSF54001">
    <property type="entry name" value="Cysteine proteinases"/>
    <property type="match status" value="2"/>
</dbReference>
<dbReference type="GO" id="GO:0005737">
    <property type="term" value="C:cytoplasm"/>
    <property type="evidence" value="ECO:0007669"/>
    <property type="project" value="TreeGrafter"/>
</dbReference>
<name>A0A8X7XH67_POLSE</name>
<dbReference type="InterPro" id="IPR001300">
    <property type="entry name" value="Peptidase_C2_calpain_cat"/>
</dbReference>
<dbReference type="PANTHER" id="PTHR10183">
    <property type="entry name" value="CALPAIN"/>
    <property type="match status" value="1"/>
</dbReference>
<dbReference type="InterPro" id="IPR054069">
    <property type="entry name" value="CAPN3/13-like_C_EFh"/>
</dbReference>
<comment type="caution">
    <text evidence="6">The sequence shown here is derived from an EMBL/GenBank/DDBJ whole genome shotgun (WGS) entry which is preliminary data.</text>
</comment>
<dbReference type="Pfam" id="PF00648">
    <property type="entry name" value="Peptidase_C2"/>
    <property type="match status" value="2"/>
</dbReference>
<comment type="similarity">
    <text evidence="1">Belongs to the peptidase C2 family.</text>
</comment>
<evidence type="ECO:0000256" key="1">
    <source>
        <dbReference type="ARBA" id="ARBA00007623"/>
    </source>
</evidence>
<evidence type="ECO:0000256" key="2">
    <source>
        <dbReference type="ARBA" id="ARBA00022801"/>
    </source>
</evidence>
<proteinExistence type="inferred from homology"/>
<protein>
    <submittedName>
        <fullName evidence="6">CAN12 protein</fullName>
    </submittedName>
</protein>